<dbReference type="InterPro" id="IPR005835">
    <property type="entry name" value="NTP_transferase_dom"/>
</dbReference>
<feature type="domain" description="Nucleotidyl transferase" evidence="1">
    <location>
        <begin position="6"/>
        <end position="52"/>
    </location>
</feature>
<dbReference type="Pfam" id="PF00483">
    <property type="entry name" value="NTP_transferase"/>
    <property type="match status" value="1"/>
</dbReference>
<gene>
    <name evidence="2" type="ORF">METZ01_LOCUS304796</name>
</gene>
<evidence type="ECO:0000313" key="2">
    <source>
        <dbReference type="EMBL" id="SVC51942.1"/>
    </source>
</evidence>
<sequence>MKINTALVLCAGYGKRLNPLTLKSPKPLLKLNNLTLLENTINLIKKLGINEIKLNTFYLKDQIK</sequence>
<protein>
    <recommendedName>
        <fullName evidence="1">Nucleotidyl transferase domain-containing protein</fullName>
    </recommendedName>
</protein>
<reference evidence="2" key="1">
    <citation type="submission" date="2018-05" db="EMBL/GenBank/DDBJ databases">
        <authorList>
            <person name="Lanie J.A."/>
            <person name="Ng W.-L."/>
            <person name="Kazmierczak K.M."/>
            <person name="Andrzejewski T.M."/>
            <person name="Davidsen T.M."/>
            <person name="Wayne K.J."/>
            <person name="Tettelin H."/>
            <person name="Glass J.I."/>
            <person name="Rusch D."/>
            <person name="Podicherti R."/>
            <person name="Tsui H.-C.T."/>
            <person name="Winkler M.E."/>
        </authorList>
    </citation>
    <scope>NUCLEOTIDE SEQUENCE</scope>
</reference>
<dbReference type="SUPFAM" id="SSF53448">
    <property type="entry name" value="Nucleotide-diphospho-sugar transferases"/>
    <property type="match status" value="1"/>
</dbReference>
<organism evidence="2">
    <name type="scientific">marine metagenome</name>
    <dbReference type="NCBI Taxonomy" id="408172"/>
    <lineage>
        <taxon>unclassified sequences</taxon>
        <taxon>metagenomes</taxon>
        <taxon>ecological metagenomes</taxon>
    </lineage>
</organism>
<dbReference type="Gene3D" id="3.90.550.10">
    <property type="entry name" value="Spore Coat Polysaccharide Biosynthesis Protein SpsA, Chain A"/>
    <property type="match status" value="1"/>
</dbReference>
<dbReference type="PANTHER" id="PTHR22572">
    <property type="entry name" value="SUGAR-1-PHOSPHATE GUANYL TRANSFERASE"/>
    <property type="match status" value="1"/>
</dbReference>
<dbReference type="InterPro" id="IPR029044">
    <property type="entry name" value="Nucleotide-diphossugar_trans"/>
</dbReference>
<dbReference type="EMBL" id="UINC01095672">
    <property type="protein sequence ID" value="SVC51942.1"/>
    <property type="molecule type" value="Genomic_DNA"/>
</dbReference>
<dbReference type="AlphaFoldDB" id="A0A382MWS2"/>
<dbReference type="InterPro" id="IPR050486">
    <property type="entry name" value="Mannose-1P_guanyltransferase"/>
</dbReference>
<evidence type="ECO:0000259" key="1">
    <source>
        <dbReference type="Pfam" id="PF00483"/>
    </source>
</evidence>
<accession>A0A382MWS2</accession>
<name>A0A382MWS2_9ZZZZ</name>
<proteinExistence type="predicted"/>
<feature type="non-terminal residue" evidence="2">
    <location>
        <position position="64"/>
    </location>
</feature>